<sequence>MKNTHFLIAREQSDVRTLFLGAFIAQIDGRKATSLKDFYEEISTAMHFPEYDGKNLDALDEMLNDLEWIKEQKVIIYIENSADWLAKEKSEEKLLSVIDILDATAEDWKWMDEEEEGTPRKELQIIFHDSDRIRTLLEEQEIPYWVLS</sequence>
<organism evidence="3 4">
    <name type="scientific">Dyadobacter psychrophilus</name>
    <dbReference type="NCBI Taxonomy" id="651661"/>
    <lineage>
        <taxon>Bacteria</taxon>
        <taxon>Pseudomonadati</taxon>
        <taxon>Bacteroidota</taxon>
        <taxon>Cytophagia</taxon>
        <taxon>Cytophagales</taxon>
        <taxon>Spirosomataceae</taxon>
        <taxon>Dyadobacter</taxon>
    </lineage>
</organism>
<accession>A0A1T5GS56</accession>
<reference evidence="4" key="1">
    <citation type="submission" date="2017-02" db="EMBL/GenBank/DDBJ databases">
        <authorList>
            <person name="Varghese N."/>
            <person name="Submissions S."/>
        </authorList>
    </citation>
    <scope>NUCLEOTIDE SEQUENCE [LARGE SCALE GENOMIC DNA]</scope>
    <source>
        <strain evidence="4">DSM 22270</strain>
    </source>
</reference>
<evidence type="ECO:0000256" key="1">
    <source>
        <dbReference type="ARBA" id="ARBA00006845"/>
    </source>
</evidence>
<evidence type="ECO:0000313" key="4">
    <source>
        <dbReference type="Proteomes" id="UP000190897"/>
    </source>
</evidence>
<evidence type="ECO:0000259" key="2">
    <source>
        <dbReference type="Pfam" id="PF01337"/>
    </source>
</evidence>
<dbReference type="SUPFAM" id="SSF52038">
    <property type="entry name" value="Barstar-related"/>
    <property type="match status" value="1"/>
</dbReference>
<name>A0A1T5GS56_9BACT</name>
<dbReference type="RefSeq" id="WP_082216832.1">
    <property type="nucleotide sequence ID" value="NZ_FUZA01000006.1"/>
</dbReference>
<dbReference type="OrthoDB" id="7575400at2"/>
<dbReference type="AlphaFoldDB" id="A0A1T5GS56"/>
<dbReference type="STRING" id="651661.SAMN05660293_04363"/>
<dbReference type="Proteomes" id="UP000190897">
    <property type="component" value="Unassembled WGS sequence"/>
</dbReference>
<feature type="domain" description="Barstar (barnase inhibitor)" evidence="2">
    <location>
        <begin position="24"/>
        <end position="114"/>
    </location>
</feature>
<keyword evidence="4" id="KW-1185">Reference proteome</keyword>
<evidence type="ECO:0000313" key="3">
    <source>
        <dbReference type="EMBL" id="SKC11170.1"/>
    </source>
</evidence>
<gene>
    <name evidence="3" type="ORF">SAMN05660293_04363</name>
</gene>
<dbReference type="Gene3D" id="3.30.370.10">
    <property type="entry name" value="Barstar-like"/>
    <property type="match status" value="1"/>
</dbReference>
<dbReference type="InterPro" id="IPR000468">
    <property type="entry name" value="Barstar"/>
</dbReference>
<proteinExistence type="inferred from homology"/>
<protein>
    <submittedName>
        <fullName evidence="3">Barstar (Barnase inhibitor)</fullName>
    </submittedName>
</protein>
<dbReference type="EMBL" id="FUZA01000006">
    <property type="protein sequence ID" value="SKC11170.1"/>
    <property type="molecule type" value="Genomic_DNA"/>
</dbReference>
<dbReference type="InterPro" id="IPR035905">
    <property type="entry name" value="Barstar-like_sf"/>
</dbReference>
<comment type="similarity">
    <text evidence="1">Belongs to the barstar family.</text>
</comment>
<dbReference type="Pfam" id="PF01337">
    <property type="entry name" value="Barstar"/>
    <property type="match status" value="1"/>
</dbReference>